<dbReference type="AlphaFoldDB" id="A0A0F9ERA4"/>
<accession>A0A0F9ERA4</accession>
<proteinExistence type="predicted"/>
<reference evidence="1" key="1">
    <citation type="journal article" date="2015" name="Nature">
        <title>Complex archaea that bridge the gap between prokaryotes and eukaryotes.</title>
        <authorList>
            <person name="Spang A."/>
            <person name="Saw J.H."/>
            <person name="Jorgensen S.L."/>
            <person name="Zaremba-Niedzwiedzka K."/>
            <person name="Martijn J."/>
            <person name="Lind A.E."/>
            <person name="van Eijk R."/>
            <person name="Schleper C."/>
            <person name="Guy L."/>
            <person name="Ettema T.J."/>
        </authorList>
    </citation>
    <scope>NUCLEOTIDE SEQUENCE</scope>
</reference>
<evidence type="ECO:0008006" key="2">
    <source>
        <dbReference type="Google" id="ProtNLM"/>
    </source>
</evidence>
<sequence length="215" mass="24534">MPGDRRFNDFYKKILTSWAKEAYFENRLMEAQWEHFEELFSPIASQGLFVLSGDGAHNRTENIADCFAKSRIKLGLRGGFPACFYIPTFTRNNGNNIKSITMVFHHGYFAGRTTSNKVIHLERALNQYHQAWLFCCGHGHNKVPFRVDSLAVEENKICEHVRRAAMTGSYLRTYTKGAISYGEIKGYPSVALGKITLIVHPFSGNPEERITFMNI</sequence>
<protein>
    <recommendedName>
        <fullName evidence="2">Calcineurin-like phosphoesterase domain-containing protein</fullName>
    </recommendedName>
</protein>
<gene>
    <name evidence="1" type="ORF">LCGC14_2121650</name>
</gene>
<dbReference type="EMBL" id="LAZR01026431">
    <property type="protein sequence ID" value="KKL68771.1"/>
    <property type="molecule type" value="Genomic_DNA"/>
</dbReference>
<comment type="caution">
    <text evidence="1">The sequence shown here is derived from an EMBL/GenBank/DDBJ whole genome shotgun (WGS) entry which is preliminary data.</text>
</comment>
<name>A0A0F9ERA4_9ZZZZ</name>
<evidence type="ECO:0000313" key="1">
    <source>
        <dbReference type="EMBL" id="KKL68771.1"/>
    </source>
</evidence>
<organism evidence="1">
    <name type="scientific">marine sediment metagenome</name>
    <dbReference type="NCBI Taxonomy" id="412755"/>
    <lineage>
        <taxon>unclassified sequences</taxon>
        <taxon>metagenomes</taxon>
        <taxon>ecological metagenomes</taxon>
    </lineage>
</organism>